<dbReference type="CDD" id="cd01146">
    <property type="entry name" value="FhuD"/>
    <property type="match status" value="1"/>
</dbReference>
<comment type="similarity">
    <text evidence="2">Belongs to the bacterial solute-binding protein 8 family.</text>
</comment>
<evidence type="ECO:0000259" key="11">
    <source>
        <dbReference type="PROSITE" id="PS50983"/>
    </source>
</evidence>
<dbReference type="Proteomes" id="UP001235840">
    <property type="component" value="Unassembled WGS sequence"/>
</dbReference>
<dbReference type="PROSITE" id="PS01124">
    <property type="entry name" value="HTH_ARAC_FAMILY_2"/>
    <property type="match status" value="1"/>
</dbReference>
<sequence>MVINYNEGRSYIEQLKKAGVRNLDIQDHILLWNNAALKVLDIRHHKLEPEQSLPAYQLPASTFLYVVGGKAQIFLDNRMYNIDRTYVCHAGKGAFLDILEIVEELEYYLVFYKATLSLPYRKQLIRIQKASNPFQIQYGFAPNHPISLFLTIEQMDKYWQQYGMLEKFRTKGLFHQFVYELLKQLEEQGERIQSPNLVTQAVRYLEERYADPITLPLLAEDFGCTPRQIQRLFKAAFKMGPMKYLTIVRINQAKVLLDKGDFSLKQIAEAVGYTDSYYFSRLFKKYTGLSPVHFKEQSLRDLGRQNPSFLSFLPIAVDKRQRYSDDDNHYHYKNKGALPIMYKSSKSAMAISMMLTLTLLLSACSGATGTGSTSSPATNSPSQSTGQGSEAGSSSATGTEGAARIIQHLKGEMTLEEVPQKIVVLDVQYIDHMLALGEQPIGSVIATSDKADFPEYLMDKLPDNVKILGTYQEPNLEAILESGPDLIISTEFQENVYDDLTKIAPTLMFERNEDWRTVIESFGKILDKEQEAKDVVEQYQQKVSELKVKLEEKLEGETVALIRPREEMIRLHGTDHRTAAILYTDLGLNPPDMVQEAESSESIALEVMPDLNADHLFLLMDDSNTELIGEFQNTNVWQGLTAVQDEQLYVVNTTMWIGYYGPLAINLVIDEIAEAFEDQ</sequence>
<dbReference type="Gene3D" id="3.40.50.1980">
    <property type="entry name" value="Nitrogenase molybdenum iron protein domain"/>
    <property type="match status" value="2"/>
</dbReference>
<keyword evidence="8" id="KW-0175">Coiled coil</keyword>
<evidence type="ECO:0000256" key="6">
    <source>
        <dbReference type="ARBA" id="ARBA00023125"/>
    </source>
</evidence>
<gene>
    <name evidence="12" type="ORF">J2S11_001003</name>
</gene>
<dbReference type="PROSITE" id="PS00041">
    <property type="entry name" value="HTH_ARAC_FAMILY_1"/>
    <property type="match status" value="1"/>
</dbReference>
<dbReference type="RefSeq" id="WP_307391712.1">
    <property type="nucleotide sequence ID" value="NZ_BAAADK010000010.1"/>
</dbReference>
<keyword evidence="6" id="KW-0238">DNA-binding</keyword>
<feature type="domain" description="Fe/B12 periplasmic-binding" evidence="11">
    <location>
        <begin position="421"/>
        <end position="679"/>
    </location>
</feature>
<evidence type="ECO:0000256" key="3">
    <source>
        <dbReference type="ARBA" id="ARBA00022448"/>
    </source>
</evidence>
<dbReference type="Pfam" id="PF01497">
    <property type="entry name" value="Peripla_BP_2"/>
    <property type="match status" value="1"/>
</dbReference>
<evidence type="ECO:0000256" key="1">
    <source>
        <dbReference type="ARBA" id="ARBA00004193"/>
    </source>
</evidence>
<dbReference type="InterPro" id="IPR051313">
    <property type="entry name" value="Bact_iron-sidero_bind"/>
</dbReference>
<evidence type="ECO:0000256" key="9">
    <source>
        <dbReference type="SAM" id="MobiDB-lite"/>
    </source>
</evidence>
<accession>A0ABT9VVU2</accession>
<comment type="caution">
    <text evidence="12">The sequence shown here is derived from an EMBL/GenBank/DDBJ whole genome shotgun (WGS) entry which is preliminary data.</text>
</comment>
<name>A0ABT9VVU2_9BACI</name>
<evidence type="ECO:0000256" key="5">
    <source>
        <dbReference type="ARBA" id="ARBA00023015"/>
    </source>
</evidence>
<dbReference type="PANTHER" id="PTHR30532">
    <property type="entry name" value="IRON III DICITRATE-BINDING PERIPLASMIC PROTEIN"/>
    <property type="match status" value="1"/>
</dbReference>
<evidence type="ECO:0000313" key="13">
    <source>
        <dbReference type="Proteomes" id="UP001235840"/>
    </source>
</evidence>
<feature type="coiled-coil region" evidence="8">
    <location>
        <begin position="529"/>
        <end position="556"/>
    </location>
</feature>
<dbReference type="InterPro" id="IPR018060">
    <property type="entry name" value="HTH_AraC"/>
</dbReference>
<dbReference type="PROSITE" id="PS50983">
    <property type="entry name" value="FE_B12_PBP"/>
    <property type="match status" value="1"/>
</dbReference>
<evidence type="ECO:0000256" key="4">
    <source>
        <dbReference type="ARBA" id="ARBA00022729"/>
    </source>
</evidence>
<dbReference type="PANTHER" id="PTHR30532:SF1">
    <property type="entry name" value="IRON(3+)-HYDROXAMATE-BINDING PROTEIN FHUD"/>
    <property type="match status" value="1"/>
</dbReference>
<reference evidence="12 13" key="1">
    <citation type="submission" date="2023-07" db="EMBL/GenBank/DDBJ databases">
        <title>Genomic Encyclopedia of Type Strains, Phase IV (KMG-IV): sequencing the most valuable type-strain genomes for metagenomic binning, comparative biology and taxonomic classification.</title>
        <authorList>
            <person name="Goeker M."/>
        </authorList>
    </citation>
    <scope>NUCLEOTIDE SEQUENCE [LARGE SCALE GENOMIC DNA]</scope>
    <source>
        <strain evidence="12 13">DSM 12751</strain>
    </source>
</reference>
<dbReference type="Gene3D" id="1.10.10.60">
    <property type="entry name" value="Homeodomain-like"/>
    <property type="match status" value="1"/>
</dbReference>
<evidence type="ECO:0000256" key="8">
    <source>
        <dbReference type="SAM" id="Coils"/>
    </source>
</evidence>
<keyword evidence="4" id="KW-0732">Signal</keyword>
<dbReference type="EMBL" id="JAUSTY010000003">
    <property type="protein sequence ID" value="MDQ0165103.1"/>
    <property type="molecule type" value="Genomic_DNA"/>
</dbReference>
<dbReference type="InterPro" id="IPR018062">
    <property type="entry name" value="HTH_AraC-typ_CS"/>
</dbReference>
<organism evidence="12 13">
    <name type="scientific">Caldalkalibacillus horti</name>
    <dbReference type="NCBI Taxonomy" id="77523"/>
    <lineage>
        <taxon>Bacteria</taxon>
        <taxon>Bacillati</taxon>
        <taxon>Bacillota</taxon>
        <taxon>Bacilli</taxon>
        <taxon>Bacillales</taxon>
        <taxon>Bacillaceae</taxon>
        <taxon>Caldalkalibacillus</taxon>
    </lineage>
</organism>
<evidence type="ECO:0000259" key="10">
    <source>
        <dbReference type="PROSITE" id="PS01124"/>
    </source>
</evidence>
<keyword evidence="3" id="KW-0813">Transport</keyword>
<dbReference type="SUPFAM" id="SSF53807">
    <property type="entry name" value="Helical backbone' metal receptor"/>
    <property type="match status" value="1"/>
</dbReference>
<proteinExistence type="inferred from homology"/>
<dbReference type="SUPFAM" id="SSF46689">
    <property type="entry name" value="Homeodomain-like"/>
    <property type="match status" value="2"/>
</dbReference>
<keyword evidence="13" id="KW-1185">Reference proteome</keyword>
<keyword evidence="7" id="KW-0804">Transcription</keyword>
<protein>
    <submittedName>
        <fullName evidence="12">Iron complex transport system substrate-binding protein</fullName>
    </submittedName>
</protein>
<dbReference type="InterPro" id="IPR002491">
    <property type="entry name" value="ABC_transptr_periplasmic_BD"/>
</dbReference>
<dbReference type="InterPro" id="IPR009057">
    <property type="entry name" value="Homeodomain-like_sf"/>
</dbReference>
<evidence type="ECO:0000256" key="7">
    <source>
        <dbReference type="ARBA" id="ARBA00023163"/>
    </source>
</evidence>
<comment type="subcellular location">
    <subcellularLocation>
        <location evidence="1">Cell membrane</location>
        <topology evidence="1">Lipid-anchor</topology>
    </subcellularLocation>
</comment>
<feature type="region of interest" description="Disordered" evidence="9">
    <location>
        <begin position="370"/>
        <end position="400"/>
    </location>
</feature>
<dbReference type="Pfam" id="PF12833">
    <property type="entry name" value="HTH_18"/>
    <property type="match status" value="1"/>
</dbReference>
<feature type="domain" description="HTH araC/xylS-type" evidence="10">
    <location>
        <begin position="199"/>
        <end position="297"/>
    </location>
</feature>
<evidence type="ECO:0000313" key="12">
    <source>
        <dbReference type="EMBL" id="MDQ0165103.1"/>
    </source>
</evidence>
<dbReference type="SMART" id="SM00342">
    <property type="entry name" value="HTH_ARAC"/>
    <property type="match status" value="1"/>
</dbReference>
<keyword evidence="5" id="KW-0805">Transcription regulation</keyword>
<evidence type="ECO:0000256" key="2">
    <source>
        <dbReference type="ARBA" id="ARBA00008814"/>
    </source>
</evidence>